<accession>A0ABV3BYC4</accession>
<reference evidence="1 2" key="1">
    <citation type="submission" date="2024-06" db="EMBL/GenBank/DDBJ databases">
        <title>The Natural Products Discovery Center: Release of the First 8490 Sequenced Strains for Exploring Actinobacteria Biosynthetic Diversity.</title>
        <authorList>
            <person name="Kalkreuter E."/>
            <person name="Kautsar S.A."/>
            <person name="Yang D."/>
            <person name="Bader C.D."/>
            <person name="Teijaro C.N."/>
            <person name="Fluegel L."/>
            <person name="Davis C.M."/>
            <person name="Simpson J.R."/>
            <person name="Lauterbach L."/>
            <person name="Steele A.D."/>
            <person name="Gui C."/>
            <person name="Meng S."/>
            <person name="Li G."/>
            <person name="Viehrig K."/>
            <person name="Ye F."/>
            <person name="Su P."/>
            <person name="Kiefer A.F."/>
            <person name="Nichols A."/>
            <person name="Cepeda A.J."/>
            <person name="Yan W."/>
            <person name="Fan B."/>
            <person name="Jiang Y."/>
            <person name="Adhikari A."/>
            <person name="Zheng C.-J."/>
            <person name="Schuster L."/>
            <person name="Cowan T.M."/>
            <person name="Smanski M.J."/>
            <person name="Chevrette M.G."/>
            <person name="De Carvalho L.P.S."/>
            <person name="Shen B."/>
        </authorList>
    </citation>
    <scope>NUCLEOTIDE SEQUENCE [LARGE SCALE GENOMIC DNA]</scope>
    <source>
        <strain evidence="1 2">NPDC046838</strain>
    </source>
</reference>
<protein>
    <submittedName>
        <fullName evidence="1">Uncharacterized protein</fullName>
    </submittedName>
</protein>
<organism evidence="1 2">
    <name type="scientific">Streptomyces atriruber</name>
    <dbReference type="NCBI Taxonomy" id="545121"/>
    <lineage>
        <taxon>Bacteria</taxon>
        <taxon>Bacillati</taxon>
        <taxon>Actinomycetota</taxon>
        <taxon>Actinomycetes</taxon>
        <taxon>Kitasatosporales</taxon>
        <taxon>Streptomycetaceae</taxon>
        <taxon>Streptomyces</taxon>
    </lineage>
</organism>
<evidence type="ECO:0000313" key="1">
    <source>
        <dbReference type="EMBL" id="MEU6825562.1"/>
    </source>
</evidence>
<comment type="caution">
    <text evidence="1">The sequence shown here is derived from an EMBL/GenBank/DDBJ whole genome shotgun (WGS) entry which is preliminary data.</text>
</comment>
<sequence length="117" mass="13896">MPYKKAERMRWFWVMTIKRMFYDQSGEMCTGSGTIFAYPRQTRQELFDLLYRRMIKHAEVEEAFVVFFSLERDDVSPSAARADNAPTGKQVVRRPSDLEIRIRGRHVERRHPPQSPC</sequence>
<proteinExistence type="predicted"/>
<dbReference type="RefSeq" id="WP_359356167.1">
    <property type="nucleotide sequence ID" value="NZ_JBEYXV010000021.1"/>
</dbReference>
<dbReference type="Proteomes" id="UP001551176">
    <property type="component" value="Unassembled WGS sequence"/>
</dbReference>
<name>A0ABV3BYC4_9ACTN</name>
<gene>
    <name evidence="1" type="ORF">ABZ921_33535</name>
</gene>
<keyword evidence="2" id="KW-1185">Reference proteome</keyword>
<dbReference type="EMBL" id="JBEYXV010000021">
    <property type="protein sequence ID" value="MEU6825562.1"/>
    <property type="molecule type" value="Genomic_DNA"/>
</dbReference>
<evidence type="ECO:0000313" key="2">
    <source>
        <dbReference type="Proteomes" id="UP001551176"/>
    </source>
</evidence>